<comment type="caution">
    <text evidence="1">The sequence shown here is derived from an EMBL/GenBank/DDBJ whole genome shotgun (WGS) entry which is preliminary data.</text>
</comment>
<reference evidence="1" key="1">
    <citation type="journal article" date="2023" name="Int. J. Syst. Evol. Microbiol.">
        <title>&lt;i&gt;Clostridium folliculivorans&lt;/i&gt; sp. nov., isolated from soil samples of an organic paddy in Japan.</title>
        <authorList>
            <person name="Tazawa J."/>
            <person name="Kobayashi H."/>
            <person name="Tanizawa Y."/>
            <person name="Uchino A."/>
            <person name="Tanaka F."/>
            <person name="Urashima Y."/>
            <person name="Miura S."/>
            <person name="Sakamoto M."/>
            <person name="Ohkuma M."/>
            <person name="Tohno M."/>
        </authorList>
    </citation>
    <scope>NUCLEOTIDE SEQUENCE</scope>
    <source>
        <strain evidence="1">D1-1</strain>
    </source>
</reference>
<dbReference type="RefSeq" id="WP_261851331.1">
    <property type="nucleotide sequence ID" value="NZ_BQXY01000001.1"/>
</dbReference>
<evidence type="ECO:0000313" key="1">
    <source>
        <dbReference type="EMBL" id="GKU24316.1"/>
    </source>
</evidence>
<proteinExistence type="predicted"/>
<sequence>MKIKEKFSSKKTFEAFPLSGKGKRIIVNSTDGNLNITWGELKFILNSRVIDDILENYFKDDQEWYVLGAGMTNPIVGGLGEYIKNNHAPLTPRHASAIASVMVSIGVIEFKGQKPIFMRRIHFDSIYK</sequence>
<organism evidence="1 2">
    <name type="scientific">Clostridium folliculivorans</name>
    <dbReference type="NCBI Taxonomy" id="2886038"/>
    <lineage>
        <taxon>Bacteria</taxon>
        <taxon>Bacillati</taxon>
        <taxon>Bacillota</taxon>
        <taxon>Clostridia</taxon>
        <taxon>Eubacteriales</taxon>
        <taxon>Clostridiaceae</taxon>
        <taxon>Clostridium</taxon>
    </lineage>
</organism>
<protein>
    <submittedName>
        <fullName evidence="1">Uncharacterized protein</fullName>
    </submittedName>
</protein>
<gene>
    <name evidence="1" type="ORF">CFOLD11_11420</name>
</gene>
<evidence type="ECO:0000313" key="2">
    <source>
        <dbReference type="Proteomes" id="UP001057868"/>
    </source>
</evidence>
<accession>A0A9W6D9V8</accession>
<dbReference type="EMBL" id="BQXY01000001">
    <property type="protein sequence ID" value="GKU24316.1"/>
    <property type="molecule type" value="Genomic_DNA"/>
</dbReference>
<dbReference type="AlphaFoldDB" id="A0A9W6D9V8"/>
<keyword evidence="2" id="KW-1185">Reference proteome</keyword>
<name>A0A9W6D9V8_9CLOT</name>
<dbReference type="Proteomes" id="UP001057868">
    <property type="component" value="Unassembled WGS sequence"/>
</dbReference>